<proteinExistence type="predicted"/>
<name>A0A7S7V3T4_9BRAD</name>
<dbReference type="EMBL" id="CP030057">
    <property type="protein sequence ID" value="QOZ59528.1"/>
    <property type="molecule type" value="Genomic_DNA"/>
</dbReference>
<protein>
    <recommendedName>
        <fullName evidence="3">IS110 family transposase</fullName>
    </recommendedName>
</protein>
<evidence type="ECO:0000313" key="2">
    <source>
        <dbReference type="Proteomes" id="UP000593880"/>
    </source>
</evidence>
<reference evidence="1 2" key="1">
    <citation type="submission" date="2018-06" db="EMBL/GenBank/DDBJ databases">
        <title>Comparative genomics of rhizobia nodulating Arachis hypogaea in China.</title>
        <authorList>
            <person name="Li Y."/>
        </authorList>
    </citation>
    <scope>NUCLEOTIDE SEQUENCE [LARGE SCALE GENOMIC DNA]</scope>
    <source>
        <strain evidence="1 2">CCBAU 51658</strain>
    </source>
</reference>
<organism evidence="1 2">
    <name type="scientific">Bradyrhizobium guangdongense</name>
    <dbReference type="NCBI Taxonomy" id="1325090"/>
    <lineage>
        <taxon>Bacteria</taxon>
        <taxon>Pseudomonadati</taxon>
        <taxon>Pseudomonadota</taxon>
        <taxon>Alphaproteobacteria</taxon>
        <taxon>Hyphomicrobiales</taxon>
        <taxon>Nitrobacteraceae</taxon>
        <taxon>Bradyrhizobium</taxon>
    </lineage>
</organism>
<gene>
    <name evidence="1" type="ORF">XH86_12885</name>
</gene>
<evidence type="ECO:0008006" key="3">
    <source>
        <dbReference type="Google" id="ProtNLM"/>
    </source>
</evidence>
<sequence length="64" mass="7088">MPSKAKTADLEAQASFALEGGSRRLGVFIELLGIGAWADSTRPRKPWAYGAPKRFQERRLLRSA</sequence>
<dbReference type="Proteomes" id="UP000593880">
    <property type="component" value="Chromosome"/>
</dbReference>
<evidence type="ECO:0000313" key="1">
    <source>
        <dbReference type="EMBL" id="QOZ59528.1"/>
    </source>
</evidence>
<accession>A0A7S7V3T4</accession>
<keyword evidence="2" id="KW-1185">Reference proteome</keyword>